<dbReference type="SUPFAM" id="SSF52540">
    <property type="entry name" value="P-loop containing nucleoside triphosphate hydrolases"/>
    <property type="match status" value="1"/>
</dbReference>
<organism evidence="5 6">
    <name type="scientific">Dendryphion nanum</name>
    <dbReference type="NCBI Taxonomy" id="256645"/>
    <lineage>
        <taxon>Eukaryota</taxon>
        <taxon>Fungi</taxon>
        <taxon>Dikarya</taxon>
        <taxon>Ascomycota</taxon>
        <taxon>Pezizomycotina</taxon>
        <taxon>Dothideomycetes</taxon>
        <taxon>Pleosporomycetidae</taxon>
        <taxon>Pleosporales</taxon>
        <taxon>Torulaceae</taxon>
        <taxon>Dendryphion</taxon>
    </lineage>
</organism>
<accession>A0A9P9IBA2</accession>
<dbReference type="PANTHER" id="PTHR10039">
    <property type="entry name" value="AMELOGENIN"/>
    <property type="match status" value="1"/>
</dbReference>
<keyword evidence="1" id="KW-0677">Repeat</keyword>
<dbReference type="InterPro" id="IPR056884">
    <property type="entry name" value="NPHP3-like_N"/>
</dbReference>
<protein>
    <recommendedName>
        <fullName evidence="7">NACHT domain-containing protein</fullName>
    </recommendedName>
</protein>
<proteinExistence type="predicted"/>
<dbReference type="Proteomes" id="UP000700596">
    <property type="component" value="Unassembled WGS sequence"/>
</dbReference>
<comment type="caution">
    <text evidence="5">The sequence shown here is derived from an EMBL/GenBank/DDBJ whole genome shotgun (WGS) entry which is preliminary data.</text>
</comment>
<reference evidence="5" key="1">
    <citation type="journal article" date="2021" name="Nat. Commun.">
        <title>Genetic determinants of endophytism in the Arabidopsis root mycobiome.</title>
        <authorList>
            <person name="Mesny F."/>
            <person name="Miyauchi S."/>
            <person name="Thiergart T."/>
            <person name="Pickel B."/>
            <person name="Atanasova L."/>
            <person name="Karlsson M."/>
            <person name="Huettel B."/>
            <person name="Barry K.W."/>
            <person name="Haridas S."/>
            <person name="Chen C."/>
            <person name="Bauer D."/>
            <person name="Andreopoulos W."/>
            <person name="Pangilinan J."/>
            <person name="LaButti K."/>
            <person name="Riley R."/>
            <person name="Lipzen A."/>
            <person name="Clum A."/>
            <person name="Drula E."/>
            <person name="Henrissat B."/>
            <person name="Kohler A."/>
            <person name="Grigoriev I.V."/>
            <person name="Martin F.M."/>
            <person name="Hacquard S."/>
        </authorList>
    </citation>
    <scope>NUCLEOTIDE SEQUENCE</scope>
    <source>
        <strain evidence="5">MPI-CAGE-CH-0243</strain>
    </source>
</reference>
<dbReference type="Gene3D" id="3.40.50.300">
    <property type="entry name" value="P-loop containing nucleotide triphosphate hydrolases"/>
    <property type="match status" value="1"/>
</dbReference>
<gene>
    <name evidence="5" type="ORF">B0J11DRAFT_497589</name>
</gene>
<sequence>MADPFTALGAAGNIVQFLDFGSKLFSKGKEIYKSVDGSAASNIELELIYRDLCHLSKSLAAHSPTGTQGTTGRDTLEQLLVSCQDLAQELLTIVEGLKITPNQKHRKWRSFRQALKSAWKQNEIDELEKRLDGLRTELSLHLATIFGERQAEIIDTIRKFHSENSRLNLDQTKRLQTVGSQLERIQDTVDLVQKGLFSKEIEEDILKLNVKIDALAISGIKLAKEQRILSSLPYKYMRAREARITDAFAETFEWIYSPHSNIGFVNWLENPDGIFWIAGKPGSGKSTLMKYLCGHPKTIEGLQKWSGNARLVTAHFFFWSIGTYMQKSQEGLLRSLLFEMFRQCPEMMPDACPDLWNSYDGDGFLDEELWNLDELKEAIARINRLGNEDLRFCFFIDGLDEYEGHHLSVIRDINALASSPFIKICVSSRSWQVFEDAYGSNHECKIYLEDLTMDDIARYVRSNLEQHTMIAIHSLVDTKLDELVDRIVHRAQGVFLWIYLVVMSLCDGLTNGDNIELLQARLDEIPTDLEMYFRHILQSVETVYQRKMAETFQIMLQAPEPLTLMALSFLEQNKPYFALNLTIQEIDQYDIFIRHREMRRRIRGRYKGLLDITTSPSETDFFASKVDFFHRTVHDFMRLNNIQKYLKKHLRPEFNTHLTLCELQLSIIKRMPVRINDITRTGYVHDILSNFMYHARQLEIETGQSPIELIDETESTILHHANKHKVRHILYRSHKNSDTTFFECAIRSCLQVYAYEKLKGDKYFVRTYPKSLLHLVLNQLHAFQQTQLYNSQ</sequence>
<evidence type="ECO:0008006" key="7">
    <source>
        <dbReference type="Google" id="ProtNLM"/>
    </source>
</evidence>
<keyword evidence="6" id="KW-1185">Reference proteome</keyword>
<feature type="domain" description="Nephrocystin 3-like N-terminal" evidence="3">
    <location>
        <begin position="251"/>
        <end position="429"/>
    </location>
</feature>
<feature type="domain" description="DUF7791" evidence="4">
    <location>
        <begin position="539"/>
        <end position="672"/>
    </location>
</feature>
<dbReference type="Pfam" id="PF24883">
    <property type="entry name" value="NPHP3_N"/>
    <property type="match status" value="1"/>
</dbReference>
<evidence type="ECO:0000256" key="2">
    <source>
        <dbReference type="SAM" id="Coils"/>
    </source>
</evidence>
<keyword evidence="2" id="KW-0175">Coiled coil</keyword>
<evidence type="ECO:0000259" key="4">
    <source>
        <dbReference type="Pfam" id="PF25053"/>
    </source>
</evidence>
<evidence type="ECO:0000256" key="1">
    <source>
        <dbReference type="ARBA" id="ARBA00022737"/>
    </source>
</evidence>
<dbReference type="InterPro" id="IPR056693">
    <property type="entry name" value="DUF7791"/>
</dbReference>
<dbReference type="AlphaFoldDB" id="A0A9P9IBA2"/>
<dbReference type="Pfam" id="PF25053">
    <property type="entry name" value="DUF7791"/>
    <property type="match status" value="1"/>
</dbReference>
<dbReference type="OrthoDB" id="443402at2759"/>
<name>A0A9P9IBA2_9PLEO</name>
<feature type="coiled-coil region" evidence="2">
    <location>
        <begin position="117"/>
        <end position="144"/>
    </location>
</feature>
<evidence type="ECO:0000313" key="6">
    <source>
        <dbReference type="Proteomes" id="UP000700596"/>
    </source>
</evidence>
<evidence type="ECO:0000313" key="5">
    <source>
        <dbReference type="EMBL" id="KAH7113285.1"/>
    </source>
</evidence>
<feature type="non-terminal residue" evidence="5">
    <location>
        <position position="1"/>
    </location>
</feature>
<dbReference type="PANTHER" id="PTHR10039:SF5">
    <property type="entry name" value="NACHT DOMAIN-CONTAINING PROTEIN"/>
    <property type="match status" value="1"/>
</dbReference>
<evidence type="ECO:0000259" key="3">
    <source>
        <dbReference type="Pfam" id="PF24883"/>
    </source>
</evidence>
<dbReference type="InterPro" id="IPR027417">
    <property type="entry name" value="P-loop_NTPase"/>
</dbReference>
<dbReference type="EMBL" id="JAGMWT010000019">
    <property type="protein sequence ID" value="KAH7113285.1"/>
    <property type="molecule type" value="Genomic_DNA"/>
</dbReference>